<dbReference type="InterPro" id="IPR006353">
    <property type="entry name" value="HAD-SF_hydro_IIA_CECR5"/>
</dbReference>
<proteinExistence type="predicted"/>
<dbReference type="GO" id="GO:0005739">
    <property type="term" value="C:mitochondrion"/>
    <property type="evidence" value="ECO:0007669"/>
    <property type="project" value="TreeGrafter"/>
</dbReference>
<dbReference type="STRING" id="71717.A0A4Y7TU69"/>
<protein>
    <submittedName>
        <fullName evidence="2">HAD-superfamily hydrolase</fullName>
    </submittedName>
</protein>
<reference evidence="2 3" key="1">
    <citation type="journal article" date="2019" name="Nat. Ecol. Evol.">
        <title>Megaphylogeny resolves global patterns of mushroom evolution.</title>
        <authorList>
            <person name="Varga T."/>
            <person name="Krizsan K."/>
            <person name="Foldi C."/>
            <person name="Dima B."/>
            <person name="Sanchez-Garcia M."/>
            <person name="Sanchez-Ramirez S."/>
            <person name="Szollosi G.J."/>
            <person name="Szarkandi J.G."/>
            <person name="Papp V."/>
            <person name="Albert L."/>
            <person name="Andreopoulos W."/>
            <person name="Angelini C."/>
            <person name="Antonin V."/>
            <person name="Barry K.W."/>
            <person name="Bougher N.L."/>
            <person name="Buchanan P."/>
            <person name="Buyck B."/>
            <person name="Bense V."/>
            <person name="Catcheside P."/>
            <person name="Chovatia M."/>
            <person name="Cooper J."/>
            <person name="Damon W."/>
            <person name="Desjardin D."/>
            <person name="Finy P."/>
            <person name="Geml J."/>
            <person name="Haridas S."/>
            <person name="Hughes K."/>
            <person name="Justo A."/>
            <person name="Karasinski D."/>
            <person name="Kautmanova I."/>
            <person name="Kiss B."/>
            <person name="Kocsube S."/>
            <person name="Kotiranta H."/>
            <person name="LaButti K.M."/>
            <person name="Lechner B.E."/>
            <person name="Liimatainen K."/>
            <person name="Lipzen A."/>
            <person name="Lukacs Z."/>
            <person name="Mihaltcheva S."/>
            <person name="Morgado L.N."/>
            <person name="Niskanen T."/>
            <person name="Noordeloos M.E."/>
            <person name="Ohm R.A."/>
            <person name="Ortiz-Santana B."/>
            <person name="Ovrebo C."/>
            <person name="Racz N."/>
            <person name="Riley R."/>
            <person name="Savchenko A."/>
            <person name="Shiryaev A."/>
            <person name="Soop K."/>
            <person name="Spirin V."/>
            <person name="Szebenyi C."/>
            <person name="Tomsovsky M."/>
            <person name="Tulloss R.E."/>
            <person name="Uehling J."/>
            <person name="Grigoriev I.V."/>
            <person name="Vagvolgyi C."/>
            <person name="Papp T."/>
            <person name="Martin F.M."/>
            <person name="Miettinen O."/>
            <person name="Hibbett D.S."/>
            <person name="Nagy L.G."/>
        </authorList>
    </citation>
    <scope>NUCLEOTIDE SEQUENCE [LARGE SCALE GENOMIC DNA]</scope>
    <source>
        <strain evidence="2 3">FP101781</strain>
    </source>
</reference>
<feature type="region of interest" description="Disordered" evidence="1">
    <location>
        <begin position="1"/>
        <end position="24"/>
    </location>
</feature>
<keyword evidence="3" id="KW-1185">Reference proteome</keyword>
<gene>
    <name evidence="2" type="ORF">FA13DRAFT_1726574</name>
</gene>
<organism evidence="2 3">
    <name type="scientific">Coprinellus micaceus</name>
    <name type="common">Glistening ink-cap mushroom</name>
    <name type="synonym">Coprinus micaceus</name>
    <dbReference type="NCBI Taxonomy" id="71717"/>
    <lineage>
        <taxon>Eukaryota</taxon>
        <taxon>Fungi</taxon>
        <taxon>Dikarya</taxon>
        <taxon>Basidiomycota</taxon>
        <taxon>Agaricomycotina</taxon>
        <taxon>Agaricomycetes</taxon>
        <taxon>Agaricomycetidae</taxon>
        <taxon>Agaricales</taxon>
        <taxon>Agaricineae</taxon>
        <taxon>Psathyrellaceae</taxon>
        <taxon>Coprinellus</taxon>
    </lineage>
</organism>
<dbReference type="InterPro" id="IPR036412">
    <property type="entry name" value="HAD-like_sf"/>
</dbReference>
<dbReference type="Pfam" id="PF13344">
    <property type="entry name" value="Hydrolase_6"/>
    <property type="match status" value="1"/>
</dbReference>
<dbReference type="Pfam" id="PF13242">
    <property type="entry name" value="Hydrolase_like"/>
    <property type="match status" value="1"/>
</dbReference>
<evidence type="ECO:0000256" key="1">
    <source>
        <dbReference type="SAM" id="MobiDB-lite"/>
    </source>
</evidence>
<dbReference type="Gene3D" id="3.40.50.1000">
    <property type="entry name" value="HAD superfamily/HAD-like"/>
    <property type="match status" value="2"/>
</dbReference>
<dbReference type="PANTHER" id="PTHR14269:SF4">
    <property type="entry name" value="CAT EYE SYNDROME CRITICAL REGION PROTEIN 5"/>
    <property type="match status" value="1"/>
</dbReference>
<comment type="caution">
    <text evidence="2">The sequence shown here is derived from an EMBL/GenBank/DDBJ whole genome shotgun (WGS) entry which is preliminary data.</text>
</comment>
<evidence type="ECO:0000313" key="3">
    <source>
        <dbReference type="Proteomes" id="UP000298030"/>
    </source>
</evidence>
<dbReference type="GO" id="GO:0016787">
    <property type="term" value="F:hydrolase activity"/>
    <property type="evidence" value="ECO:0007669"/>
    <property type="project" value="UniProtKB-KW"/>
</dbReference>
<keyword evidence="2" id="KW-0378">Hydrolase</keyword>
<dbReference type="PANTHER" id="PTHR14269">
    <property type="entry name" value="CDP-DIACYLGLYCEROL--GLYCEROL-3-PHOSPHATE 3-PHOSPHATIDYLTRANSFERASE-RELATED"/>
    <property type="match status" value="1"/>
</dbReference>
<name>A0A4Y7TU69_COPMI</name>
<dbReference type="InterPro" id="IPR023214">
    <property type="entry name" value="HAD_sf"/>
</dbReference>
<dbReference type="Proteomes" id="UP000298030">
    <property type="component" value="Unassembled WGS sequence"/>
</dbReference>
<dbReference type="GO" id="GO:0046474">
    <property type="term" value="P:glycerophospholipid biosynthetic process"/>
    <property type="evidence" value="ECO:0007669"/>
    <property type="project" value="TreeGrafter"/>
</dbReference>
<dbReference type="NCBIfam" id="TIGR01460">
    <property type="entry name" value="HAD-SF-IIA"/>
    <property type="match status" value="1"/>
</dbReference>
<dbReference type="AlphaFoldDB" id="A0A4Y7TU69"/>
<dbReference type="InterPro" id="IPR050324">
    <property type="entry name" value="CDP-alcohol_PTase-I"/>
</dbReference>
<accession>A0A4Y7TU69</accession>
<evidence type="ECO:0000313" key="2">
    <source>
        <dbReference type="EMBL" id="TEB37474.1"/>
    </source>
</evidence>
<sequence>MLPTNIRPFVPRGRPSIRSLPQNRSQLFRTDASKRKAPPLAFVFDIDGVLIRGPHVLPEAKKALKMLEGDNPFRTTIPYILLTNGGGVGEEERSKSLSHKLGVHIDTSQYLQAHTILKKHAQRFADEPILVLGGKRDVVRRVAESYGYKRVYTTLDVLAWNPSVWPFHQITEAEKASTKTADFEKTPISAVFVFHDPRNWALDVQTVCDLVQSGGIVGGPWVPLEKQTKPVELIFCNPDLLWRSDFPTPRIGQGAFKEAFQAVYKALTGNRYPHVQYGKPTEATYNFAKETLGAIFRERYGASSTPEHLYMVGDNPESDIAGANGARWNSVLVKTGVYDPEQGPPAHAPTRIANDVLEAVEWAIEREFSKNPKHH</sequence>
<dbReference type="OrthoDB" id="10251048at2759"/>
<dbReference type="EMBL" id="QPFP01000004">
    <property type="protein sequence ID" value="TEB37474.1"/>
    <property type="molecule type" value="Genomic_DNA"/>
</dbReference>
<dbReference type="SUPFAM" id="SSF56784">
    <property type="entry name" value="HAD-like"/>
    <property type="match status" value="1"/>
</dbReference>
<dbReference type="InterPro" id="IPR006357">
    <property type="entry name" value="HAD-SF_hydro_IIA"/>
</dbReference>
<dbReference type="NCBIfam" id="TIGR01456">
    <property type="entry name" value="CECR5"/>
    <property type="match status" value="1"/>
</dbReference>